<keyword evidence="5" id="KW-0539">Nucleus</keyword>
<dbReference type="PROSITE" id="PS50114">
    <property type="entry name" value="GATA_ZN_FINGER_2"/>
    <property type="match status" value="2"/>
</dbReference>
<dbReference type="InterPro" id="IPR039355">
    <property type="entry name" value="Transcription_factor_GATA"/>
</dbReference>
<evidence type="ECO:0000256" key="6">
    <source>
        <dbReference type="PROSITE-ProRule" id="PRU00094"/>
    </source>
</evidence>
<evidence type="ECO:0000256" key="2">
    <source>
        <dbReference type="ARBA" id="ARBA00022723"/>
    </source>
</evidence>
<evidence type="ECO:0000256" key="4">
    <source>
        <dbReference type="ARBA" id="ARBA00022833"/>
    </source>
</evidence>
<organism evidence="9 10">
    <name type="scientific">Coemansia thaxteri</name>
    <dbReference type="NCBI Taxonomy" id="2663907"/>
    <lineage>
        <taxon>Eukaryota</taxon>
        <taxon>Fungi</taxon>
        <taxon>Fungi incertae sedis</taxon>
        <taxon>Zoopagomycota</taxon>
        <taxon>Kickxellomycotina</taxon>
        <taxon>Kickxellomycetes</taxon>
        <taxon>Kickxellales</taxon>
        <taxon>Kickxellaceae</taxon>
        <taxon>Coemansia</taxon>
    </lineage>
</organism>
<evidence type="ECO:0000313" key="9">
    <source>
        <dbReference type="EMBL" id="KAJ2004273.1"/>
    </source>
</evidence>
<dbReference type="GO" id="GO:0000978">
    <property type="term" value="F:RNA polymerase II cis-regulatory region sequence-specific DNA binding"/>
    <property type="evidence" value="ECO:0007669"/>
    <property type="project" value="TreeGrafter"/>
</dbReference>
<reference evidence="9" key="1">
    <citation type="submission" date="2022-07" db="EMBL/GenBank/DDBJ databases">
        <title>Phylogenomic reconstructions and comparative analyses of Kickxellomycotina fungi.</title>
        <authorList>
            <person name="Reynolds N.K."/>
            <person name="Stajich J.E."/>
            <person name="Barry K."/>
            <person name="Grigoriev I.V."/>
            <person name="Crous P."/>
            <person name="Smith M.E."/>
        </authorList>
    </citation>
    <scope>NUCLEOTIDE SEQUENCE</scope>
    <source>
        <strain evidence="9">IMI 214461</strain>
    </source>
</reference>
<dbReference type="PROSITE" id="PS00344">
    <property type="entry name" value="GATA_ZN_FINGER_1"/>
    <property type="match status" value="2"/>
</dbReference>
<feature type="region of interest" description="Disordered" evidence="7">
    <location>
        <begin position="662"/>
        <end position="697"/>
    </location>
</feature>
<evidence type="ECO:0000256" key="3">
    <source>
        <dbReference type="ARBA" id="ARBA00022771"/>
    </source>
</evidence>
<feature type="compositionally biased region" description="Low complexity" evidence="7">
    <location>
        <begin position="10"/>
        <end position="22"/>
    </location>
</feature>
<dbReference type="GO" id="GO:0005634">
    <property type="term" value="C:nucleus"/>
    <property type="evidence" value="ECO:0007669"/>
    <property type="project" value="UniProtKB-SubCell"/>
</dbReference>
<feature type="domain" description="GATA-type" evidence="8">
    <location>
        <begin position="561"/>
        <end position="608"/>
    </location>
</feature>
<dbReference type="PRINTS" id="PR00619">
    <property type="entry name" value="GATAZNFINGER"/>
</dbReference>
<dbReference type="PANTHER" id="PTHR10071">
    <property type="entry name" value="TRANSCRIPTION FACTOR GATA FAMILY MEMBER"/>
    <property type="match status" value="1"/>
</dbReference>
<evidence type="ECO:0000256" key="5">
    <source>
        <dbReference type="ARBA" id="ARBA00023242"/>
    </source>
</evidence>
<gene>
    <name evidence="9" type="primary">SFU1_1</name>
    <name evidence="9" type="ORF">H4R26_002608</name>
</gene>
<feature type="region of interest" description="Disordered" evidence="7">
    <location>
        <begin position="620"/>
        <end position="649"/>
    </location>
</feature>
<feature type="compositionally biased region" description="Low complexity" evidence="7">
    <location>
        <begin position="620"/>
        <end position="648"/>
    </location>
</feature>
<accession>A0A9W8BEK4</accession>
<evidence type="ECO:0000256" key="1">
    <source>
        <dbReference type="ARBA" id="ARBA00004123"/>
    </source>
</evidence>
<feature type="compositionally biased region" description="Low complexity" evidence="7">
    <location>
        <begin position="178"/>
        <end position="188"/>
    </location>
</feature>
<feature type="compositionally biased region" description="Basic and acidic residues" evidence="7">
    <location>
        <begin position="684"/>
        <end position="697"/>
    </location>
</feature>
<evidence type="ECO:0000313" key="10">
    <source>
        <dbReference type="Proteomes" id="UP001150907"/>
    </source>
</evidence>
<dbReference type="GO" id="GO:0045944">
    <property type="term" value="P:positive regulation of transcription by RNA polymerase II"/>
    <property type="evidence" value="ECO:0007669"/>
    <property type="project" value="TreeGrafter"/>
</dbReference>
<dbReference type="CDD" id="cd00202">
    <property type="entry name" value="ZnF_GATA"/>
    <property type="match status" value="2"/>
</dbReference>
<sequence>MDRSSHLPRSAVAAANSPPASNQIRLPPVSLLLGNAPSPPLPPPSPRHHYHQNQPYHYPQHHPHAAGGPRSAATFSTADQRLLHPAHAADSRYYGGRYPPYPSSGNSPHFHGAARSPSQLGKAATAPHLLPPPMQMQMHQRNGSLVSQSSSSPHRSPLLFDHERTYPPPPHRMDYSHSNNSSGSGNNSDDCHRHQFPIVEKASRYLPVSAPSPIAGQHSRPHVNNGVPSNSLTTVKWTPLPQCSADRVSVREARLMSAAAKAAAVKAASAAVASMIKRLGRASKRAASAMAHQHGGGMPSKRGRSATKTANAIALGLGRADAATAATSGGSACALAHSGGKSRSAVASGPVGPMTCVNCGTTKTPLWRRDPRGQPICNACGLYLKSYGKMRPMSLKRAQQKQEETETQPCGNVGSDSGGKHSRVCDDEGSCPGDGTCNGKGGGPSCDGCPAYNQKHLPHTTRAIGSVHKPPVPVDAARRLTAAERAAAIANGAATDERGNIVGPLPDSAIGPGRVPPSVAAAIAAESANYVAKAAPFVLPLGLNGGESEGASGGGFERAVCYNCGTDYTPLWRRDADGHIACNACGLYYKLHNRHRPISMKRTTIKRRRRIIHIVPPMAAAAESEANGENRAMESALESGSSASSCCSPDPNGNLLSLVEAASQQKSISPDNATPPPPSSEMAKTSETRMEPSDVAKYREELQRECARLQARLEWSTTMLEQLNRDNETE</sequence>
<dbReference type="GO" id="GO:0008270">
    <property type="term" value="F:zinc ion binding"/>
    <property type="evidence" value="ECO:0007669"/>
    <property type="project" value="UniProtKB-KW"/>
</dbReference>
<dbReference type="EMBL" id="JANBQF010000164">
    <property type="protein sequence ID" value="KAJ2004273.1"/>
    <property type="molecule type" value="Genomic_DNA"/>
</dbReference>
<evidence type="ECO:0000256" key="7">
    <source>
        <dbReference type="SAM" id="MobiDB-lite"/>
    </source>
</evidence>
<comment type="caution">
    <text evidence="9">The sequence shown here is derived from an EMBL/GenBank/DDBJ whole genome shotgun (WGS) entry which is preliminary data.</text>
</comment>
<dbReference type="Gene3D" id="3.30.50.10">
    <property type="entry name" value="Erythroid Transcription Factor GATA-1, subunit A"/>
    <property type="match status" value="2"/>
</dbReference>
<dbReference type="InterPro" id="IPR013088">
    <property type="entry name" value="Znf_NHR/GATA"/>
</dbReference>
<dbReference type="InterPro" id="IPR000679">
    <property type="entry name" value="Znf_GATA"/>
</dbReference>
<dbReference type="Proteomes" id="UP001150907">
    <property type="component" value="Unassembled WGS sequence"/>
</dbReference>
<dbReference type="Pfam" id="PF00320">
    <property type="entry name" value="GATA"/>
    <property type="match status" value="2"/>
</dbReference>
<evidence type="ECO:0000259" key="8">
    <source>
        <dbReference type="PROSITE" id="PS50114"/>
    </source>
</evidence>
<dbReference type="AlphaFoldDB" id="A0A9W8BEK4"/>
<feature type="region of interest" description="Disordered" evidence="7">
    <location>
        <begin position="1"/>
        <end position="74"/>
    </location>
</feature>
<proteinExistence type="predicted"/>
<feature type="compositionally biased region" description="Low complexity" evidence="7">
    <location>
        <begin position="91"/>
        <end position="108"/>
    </location>
</feature>
<name>A0A9W8BEK4_9FUNG</name>
<dbReference type="GO" id="GO:0000122">
    <property type="term" value="P:negative regulation of transcription by RNA polymerase II"/>
    <property type="evidence" value="ECO:0007669"/>
    <property type="project" value="TreeGrafter"/>
</dbReference>
<keyword evidence="2" id="KW-0479">Metal-binding</keyword>
<feature type="compositionally biased region" description="Basic and acidic residues" evidence="7">
    <location>
        <begin position="160"/>
        <end position="175"/>
    </location>
</feature>
<feature type="domain" description="GATA-type" evidence="8">
    <location>
        <begin position="350"/>
        <end position="403"/>
    </location>
</feature>
<feature type="compositionally biased region" description="Polar residues" evidence="7">
    <location>
        <begin position="662"/>
        <end position="672"/>
    </location>
</feature>
<keyword evidence="10" id="KW-1185">Reference proteome</keyword>
<dbReference type="SMART" id="SM00401">
    <property type="entry name" value="ZnF_GATA"/>
    <property type="match status" value="2"/>
</dbReference>
<keyword evidence="3 6" id="KW-0863">Zinc-finger</keyword>
<comment type="subcellular location">
    <subcellularLocation>
        <location evidence="1">Nucleus</location>
    </subcellularLocation>
</comment>
<feature type="region of interest" description="Disordered" evidence="7">
    <location>
        <begin position="90"/>
        <end position="191"/>
    </location>
</feature>
<feature type="compositionally biased region" description="Low complexity" evidence="7">
    <location>
        <begin position="135"/>
        <end position="156"/>
    </location>
</feature>
<feature type="region of interest" description="Disordered" evidence="7">
    <location>
        <begin position="402"/>
        <end position="421"/>
    </location>
</feature>
<protein>
    <submittedName>
        <fullName evidence="9">GATA type transcriptional activator of nitrogen-regulated proteins</fullName>
    </submittedName>
</protein>
<dbReference type="OrthoDB" id="515401at2759"/>
<dbReference type="SUPFAM" id="SSF57716">
    <property type="entry name" value="Glucocorticoid receptor-like (DNA-binding domain)"/>
    <property type="match status" value="2"/>
</dbReference>
<dbReference type="PANTHER" id="PTHR10071:SF281">
    <property type="entry name" value="BOX A-BINDING FACTOR-RELATED"/>
    <property type="match status" value="1"/>
</dbReference>
<keyword evidence="4" id="KW-0862">Zinc</keyword>
<dbReference type="GO" id="GO:0000981">
    <property type="term" value="F:DNA-binding transcription factor activity, RNA polymerase II-specific"/>
    <property type="evidence" value="ECO:0007669"/>
    <property type="project" value="TreeGrafter"/>
</dbReference>